<proteinExistence type="predicted"/>
<evidence type="ECO:0000313" key="3">
    <source>
        <dbReference type="Proteomes" id="UP000712673"/>
    </source>
</evidence>
<dbReference type="InterPro" id="IPR004360">
    <property type="entry name" value="Glyas_Fos-R_dOase_dom"/>
</dbReference>
<dbReference type="EMBL" id="VGLS01001070">
    <property type="protein sequence ID" value="MBM3226835.1"/>
    <property type="molecule type" value="Genomic_DNA"/>
</dbReference>
<accession>A0A937W6W9</accession>
<organism evidence="2 3">
    <name type="scientific">Tectimicrobiota bacterium</name>
    <dbReference type="NCBI Taxonomy" id="2528274"/>
    <lineage>
        <taxon>Bacteria</taxon>
        <taxon>Pseudomonadati</taxon>
        <taxon>Nitrospinota/Tectimicrobiota group</taxon>
        <taxon>Candidatus Tectimicrobiota</taxon>
    </lineage>
</organism>
<dbReference type="PROSITE" id="PS51819">
    <property type="entry name" value="VOC"/>
    <property type="match status" value="1"/>
</dbReference>
<dbReference type="Proteomes" id="UP000712673">
    <property type="component" value="Unassembled WGS sequence"/>
</dbReference>
<dbReference type="CDD" id="cd06587">
    <property type="entry name" value="VOC"/>
    <property type="match status" value="1"/>
</dbReference>
<sequence length="154" mass="17698">MCRREKEHPMSLLHVEGVTHWSIPVNNLEESEHFYGELLGLTPVGRLGQSRMSCFTAGEHHILLCERAATVDRAFVEDPKVHHSFTVCPETLVQACKVFREQHVRIDQLYHRKEGVFPGRELYFFDPSGNRLELRDPTWQAGMPEPTFEELAGA</sequence>
<name>A0A937W6W9_UNCTE</name>
<reference evidence="2" key="1">
    <citation type="submission" date="2019-03" db="EMBL/GenBank/DDBJ databases">
        <title>Lake Tanganyika Metagenome-Assembled Genomes (MAGs).</title>
        <authorList>
            <person name="Tran P."/>
        </authorList>
    </citation>
    <scope>NUCLEOTIDE SEQUENCE</scope>
    <source>
        <strain evidence="2">K_DeepCast_65m_m2_066</strain>
    </source>
</reference>
<protein>
    <submittedName>
        <fullName evidence="2">VOC family protein</fullName>
    </submittedName>
</protein>
<dbReference type="SUPFAM" id="SSF54593">
    <property type="entry name" value="Glyoxalase/Bleomycin resistance protein/Dihydroxybiphenyl dioxygenase"/>
    <property type="match status" value="1"/>
</dbReference>
<comment type="caution">
    <text evidence="2">The sequence shown here is derived from an EMBL/GenBank/DDBJ whole genome shotgun (WGS) entry which is preliminary data.</text>
</comment>
<dbReference type="Pfam" id="PF00903">
    <property type="entry name" value="Glyoxalase"/>
    <property type="match status" value="1"/>
</dbReference>
<evidence type="ECO:0000313" key="2">
    <source>
        <dbReference type="EMBL" id="MBM3226835.1"/>
    </source>
</evidence>
<gene>
    <name evidence="2" type="ORF">FJZ47_23975</name>
</gene>
<feature type="domain" description="VOC" evidence="1">
    <location>
        <begin position="17"/>
        <end position="137"/>
    </location>
</feature>
<dbReference type="InterPro" id="IPR029068">
    <property type="entry name" value="Glyas_Bleomycin-R_OHBP_Dase"/>
</dbReference>
<dbReference type="Gene3D" id="3.10.180.10">
    <property type="entry name" value="2,3-Dihydroxybiphenyl 1,2-Dioxygenase, domain 1"/>
    <property type="match status" value="1"/>
</dbReference>
<evidence type="ECO:0000259" key="1">
    <source>
        <dbReference type="PROSITE" id="PS51819"/>
    </source>
</evidence>
<dbReference type="InterPro" id="IPR037523">
    <property type="entry name" value="VOC_core"/>
</dbReference>
<dbReference type="AlphaFoldDB" id="A0A937W6W9"/>